<dbReference type="Pfam" id="PF14398">
    <property type="entry name" value="ATPgrasp_YheCD"/>
    <property type="match status" value="1"/>
</dbReference>
<protein>
    <recommendedName>
        <fullName evidence="4">Endospore coat-associated protein YheD</fullName>
    </recommendedName>
</protein>
<proteinExistence type="predicted"/>
<feature type="region of interest" description="Disordered" evidence="1">
    <location>
        <begin position="414"/>
        <end position="478"/>
    </location>
</feature>
<feature type="compositionally biased region" description="Basic and acidic residues" evidence="1">
    <location>
        <begin position="467"/>
        <end position="478"/>
    </location>
</feature>
<feature type="compositionally biased region" description="Basic and acidic residues" evidence="1">
    <location>
        <begin position="440"/>
        <end position="458"/>
    </location>
</feature>
<evidence type="ECO:0000256" key="1">
    <source>
        <dbReference type="SAM" id="MobiDB-lite"/>
    </source>
</evidence>
<sequence length="478" mass="54379">MANKQLGVLTVQVPTKSHEEITYYRKLSLHAKSLDLEIIVFHPLDVNSSGTTVKGWIYDSSQKKWKRKTCSMPPLVYDRCRYKGKENYAILKAFRSKHKHIQYMAKPLTNKLEMHRLLIEQPEIAPHLPATAGYSGPGQVLQYTGKYDMVYLKPKNGTGGRGILRIEKKGNHMYELQGRKQDRTILKVQRIGKKLLPKKLRQLQINENYIIQQGINLRLPGGRVHDYRLLLQKNKKGEWEVTGCAGRIGPTHSITSNLHGGGMAVPMEKLLLTRLQSLREINRIKHNMSRISTQVAIFLEGRFGTICELGIDLAVDERGKVWLLEVNPKPSREVFRKIGDMDTYRKAITNPLEFAIWLMEQPKASVHLFIPDEEAEPLSEDNDHEEEGIDYQEAEIKTMPDEEVSTEYQEAEVKALPDEGETSGLQVARIKATPDGEDASELHEAEIKSIPDGEVLRDDETDNDLATVRKDEQKIASS</sequence>
<evidence type="ECO:0008006" key="4">
    <source>
        <dbReference type="Google" id="ProtNLM"/>
    </source>
</evidence>
<accession>A0A1V0UV48</accession>
<dbReference type="RefSeq" id="WP_083040925.1">
    <property type="nucleotide sequence ID" value="NZ_CP020557.1"/>
</dbReference>
<dbReference type="Proteomes" id="UP000192727">
    <property type="component" value="Chromosome"/>
</dbReference>
<dbReference type="Gene3D" id="3.30.470.20">
    <property type="entry name" value="ATP-grasp fold, B domain"/>
    <property type="match status" value="1"/>
</dbReference>
<evidence type="ECO:0000313" key="2">
    <source>
        <dbReference type="EMBL" id="ARF69113.1"/>
    </source>
</evidence>
<gene>
    <name evidence="2" type="ORF">B7C51_16810</name>
</gene>
<name>A0A1V0UV48_9BACL</name>
<dbReference type="EMBL" id="CP020557">
    <property type="protein sequence ID" value="ARF69113.1"/>
    <property type="molecule type" value="Genomic_DNA"/>
</dbReference>
<dbReference type="InterPro" id="IPR026838">
    <property type="entry name" value="YheC/D"/>
</dbReference>
<organism evidence="2 3">
    <name type="scientific">Paenibacillus larvae subsp. pulvifaciens</name>
    <dbReference type="NCBI Taxonomy" id="1477"/>
    <lineage>
        <taxon>Bacteria</taxon>
        <taxon>Bacillati</taxon>
        <taxon>Bacillota</taxon>
        <taxon>Bacilli</taxon>
        <taxon>Bacillales</taxon>
        <taxon>Paenibacillaceae</taxon>
        <taxon>Paenibacillus</taxon>
    </lineage>
</organism>
<dbReference type="AlphaFoldDB" id="A0A1V0UV48"/>
<dbReference type="SUPFAM" id="SSF56059">
    <property type="entry name" value="Glutathione synthetase ATP-binding domain-like"/>
    <property type="match status" value="1"/>
</dbReference>
<evidence type="ECO:0000313" key="3">
    <source>
        <dbReference type="Proteomes" id="UP000192727"/>
    </source>
</evidence>
<reference evidence="2 3" key="1">
    <citation type="submission" date="2017-03" db="EMBL/GenBank/DDBJ databases">
        <title>Paenibacillus larvae genome sequencing.</title>
        <authorList>
            <person name="Dingman D.W."/>
        </authorList>
    </citation>
    <scope>NUCLEOTIDE SEQUENCE [LARGE SCALE GENOMIC DNA]</scope>
    <source>
        <strain evidence="2 3">SAG 10367</strain>
    </source>
</reference>